<organism evidence="1">
    <name type="scientific">freshwater metagenome</name>
    <dbReference type="NCBI Taxonomy" id="449393"/>
    <lineage>
        <taxon>unclassified sequences</taxon>
        <taxon>metagenomes</taxon>
        <taxon>ecological metagenomes</taxon>
    </lineage>
</organism>
<protein>
    <submittedName>
        <fullName evidence="1">Unannotated protein</fullName>
    </submittedName>
</protein>
<reference evidence="1" key="1">
    <citation type="submission" date="2020-05" db="EMBL/GenBank/DDBJ databases">
        <authorList>
            <person name="Chiriac C."/>
            <person name="Salcher M."/>
            <person name="Ghai R."/>
            <person name="Kavagutti S V."/>
        </authorList>
    </citation>
    <scope>NUCLEOTIDE SEQUENCE</scope>
</reference>
<proteinExistence type="predicted"/>
<dbReference type="SUPFAM" id="SSF102405">
    <property type="entry name" value="MCP/YpsA-like"/>
    <property type="match status" value="1"/>
</dbReference>
<dbReference type="InterPro" id="IPR031100">
    <property type="entry name" value="LOG_fam"/>
</dbReference>
<name>A0A6J6ERS8_9ZZZZ</name>
<dbReference type="PANTHER" id="PTHR43393">
    <property type="entry name" value="CYTOKININ RIBOSIDE 5'-MONOPHOSPHATE PHOSPHORIBOHYDROLASE"/>
    <property type="match status" value="1"/>
</dbReference>
<accession>A0A6J6ERS8</accession>
<dbReference type="InterPro" id="IPR052341">
    <property type="entry name" value="LOG_family_nucleotidases"/>
</dbReference>
<dbReference type="GO" id="GO:0009691">
    <property type="term" value="P:cytokinin biosynthetic process"/>
    <property type="evidence" value="ECO:0007669"/>
    <property type="project" value="InterPro"/>
</dbReference>
<dbReference type="Gene3D" id="3.40.50.450">
    <property type="match status" value="1"/>
</dbReference>
<dbReference type="PANTHER" id="PTHR43393:SF2">
    <property type="entry name" value="CYTOKININ RIBOSIDE 5'-MONOPHOSPHATE PHOSPHORIBOHYDROLASE"/>
    <property type="match status" value="1"/>
</dbReference>
<dbReference type="GO" id="GO:0016787">
    <property type="term" value="F:hydrolase activity"/>
    <property type="evidence" value="ECO:0007669"/>
    <property type="project" value="InterPro"/>
</dbReference>
<dbReference type="NCBIfam" id="TIGR00730">
    <property type="entry name" value="Rossman fold protein, TIGR00730 family"/>
    <property type="match status" value="1"/>
</dbReference>
<gene>
    <name evidence="1" type="ORF">UFOPK1711_00927</name>
</gene>
<evidence type="ECO:0000313" key="1">
    <source>
        <dbReference type="EMBL" id="CAB4577564.1"/>
    </source>
</evidence>
<dbReference type="InterPro" id="IPR005269">
    <property type="entry name" value="LOG"/>
</dbReference>
<sequence length="252" mass="27695">MTLPKSNLDQGGMSERLFLRGPRLRRRELRTILRVAREFLRGFRTLHFVGPCVTVFGSARIAETEPAYVAARAVSARLGEMGFTIMTGGGPGIMEAGNRGAKDVGATSVGCTIELPQEQSSNPYLDVEVSFEHFFVRKVMLVKYSYAFVVGQGGFGTGDEMFEALTLIQTGKIEQFPVVLMGVDYWSDLVGQIEEMVEKGMIARSDLDLLMVTDDPEEAAAYINERAVQQFKIGDRLRPLRVLGESAKSGAA</sequence>
<dbReference type="Pfam" id="PF03641">
    <property type="entry name" value="Lysine_decarbox"/>
    <property type="match status" value="1"/>
</dbReference>
<dbReference type="GO" id="GO:0005829">
    <property type="term" value="C:cytosol"/>
    <property type="evidence" value="ECO:0007669"/>
    <property type="project" value="TreeGrafter"/>
</dbReference>
<dbReference type="EMBL" id="CAEZTR010000046">
    <property type="protein sequence ID" value="CAB4577564.1"/>
    <property type="molecule type" value="Genomic_DNA"/>
</dbReference>
<dbReference type="AlphaFoldDB" id="A0A6J6ERS8"/>